<evidence type="ECO:0000256" key="2">
    <source>
        <dbReference type="SAM" id="SignalP"/>
    </source>
</evidence>
<evidence type="ECO:0000313" key="3">
    <source>
        <dbReference type="EMBL" id="KAK4204340.1"/>
    </source>
</evidence>
<feature type="chain" id="PRO_5043017360" evidence="2">
    <location>
        <begin position="19"/>
        <end position="333"/>
    </location>
</feature>
<reference evidence="3" key="1">
    <citation type="journal article" date="2023" name="Mol. Phylogenet. Evol.">
        <title>Genome-scale phylogeny and comparative genomics of the fungal order Sordariales.</title>
        <authorList>
            <person name="Hensen N."/>
            <person name="Bonometti L."/>
            <person name="Westerberg I."/>
            <person name="Brannstrom I.O."/>
            <person name="Guillou S."/>
            <person name="Cros-Aarteil S."/>
            <person name="Calhoun S."/>
            <person name="Haridas S."/>
            <person name="Kuo A."/>
            <person name="Mondo S."/>
            <person name="Pangilinan J."/>
            <person name="Riley R."/>
            <person name="LaButti K."/>
            <person name="Andreopoulos B."/>
            <person name="Lipzen A."/>
            <person name="Chen C."/>
            <person name="Yan M."/>
            <person name="Daum C."/>
            <person name="Ng V."/>
            <person name="Clum A."/>
            <person name="Steindorff A."/>
            <person name="Ohm R.A."/>
            <person name="Martin F."/>
            <person name="Silar P."/>
            <person name="Natvig D.O."/>
            <person name="Lalanne C."/>
            <person name="Gautier V."/>
            <person name="Ament-Velasquez S.L."/>
            <person name="Kruys A."/>
            <person name="Hutchinson M.I."/>
            <person name="Powell A.J."/>
            <person name="Barry K."/>
            <person name="Miller A.N."/>
            <person name="Grigoriev I.V."/>
            <person name="Debuchy R."/>
            <person name="Gladieux P."/>
            <person name="Hiltunen Thoren M."/>
            <person name="Johannesson H."/>
        </authorList>
    </citation>
    <scope>NUCLEOTIDE SEQUENCE</scope>
    <source>
        <strain evidence="3">CBS 315.58</strain>
    </source>
</reference>
<reference evidence="3" key="2">
    <citation type="submission" date="2023-05" db="EMBL/GenBank/DDBJ databases">
        <authorList>
            <consortium name="Lawrence Berkeley National Laboratory"/>
            <person name="Steindorff A."/>
            <person name="Hensen N."/>
            <person name="Bonometti L."/>
            <person name="Westerberg I."/>
            <person name="Brannstrom I.O."/>
            <person name="Guillou S."/>
            <person name="Cros-Aarteil S."/>
            <person name="Calhoun S."/>
            <person name="Haridas S."/>
            <person name="Kuo A."/>
            <person name="Mondo S."/>
            <person name="Pangilinan J."/>
            <person name="Riley R."/>
            <person name="Labutti K."/>
            <person name="Andreopoulos B."/>
            <person name="Lipzen A."/>
            <person name="Chen C."/>
            <person name="Yanf M."/>
            <person name="Daum C."/>
            <person name="Ng V."/>
            <person name="Clum A."/>
            <person name="Ohm R."/>
            <person name="Martin F."/>
            <person name="Silar P."/>
            <person name="Natvig D."/>
            <person name="Lalanne C."/>
            <person name="Gautier V."/>
            <person name="Ament-Velasquez S.L."/>
            <person name="Kruys A."/>
            <person name="Hutchinson M.I."/>
            <person name="Powell A.J."/>
            <person name="Barry K."/>
            <person name="Miller A.N."/>
            <person name="Grigoriev I.V."/>
            <person name="Debuchy R."/>
            <person name="Gladieux P."/>
            <person name="Thoren M.H."/>
            <person name="Johannesson H."/>
        </authorList>
    </citation>
    <scope>NUCLEOTIDE SEQUENCE</scope>
    <source>
        <strain evidence="3">CBS 315.58</strain>
    </source>
</reference>
<keyword evidence="2" id="KW-0732">Signal</keyword>
<sequence length="333" mass="38575">MKFLGLLSALAWLGTAFAEPKVTFINQDGKHRTIVFTPSVPHKQIKPVRVPAHQEVTVGFPHGWIGNWWSVTDGKEWVPGMLGEVTFNGYMGLTYFDVSAIVNNKDTNGVKMMWPYKSAWPTSGCDKFSCGNEYTFPDEVQTKTTDEDHLMCSLGDGVSPVYPRGGKKREEWGKKEEQKEEKEEEEVVVVKPSPTPKPSAKPSPSKVAAQEEGFTAPNWFDGSSGDDDEQYWKSRHRYGKAYRYYRPGNLGEWVDILDDSGEHISYNRIPWDNINWDAIKWDKVDWDELDFTEKNYWDWLFLEAPRRPRYQRWRGLFYNPRPGWGRYQPLNAE</sequence>
<evidence type="ECO:0000313" key="4">
    <source>
        <dbReference type="Proteomes" id="UP001303160"/>
    </source>
</evidence>
<protein>
    <submittedName>
        <fullName evidence="3">Uncharacterized protein</fullName>
    </submittedName>
</protein>
<organism evidence="3 4">
    <name type="scientific">Triangularia verruculosa</name>
    <dbReference type="NCBI Taxonomy" id="2587418"/>
    <lineage>
        <taxon>Eukaryota</taxon>
        <taxon>Fungi</taxon>
        <taxon>Dikarya</taxon>
        <taxon>Ascomycota</taxon>
        <taxon>Pezizomycotina</taxon>
        <taxon>Sordariomycetes</taxon>
        <taxon>Sordariomycetidae</taxon>
        <taxon>Sordariales</taxon>
        <taxon>Podosporaceae</taxon>
        <taxon>Triangularia</taxon>
    </lineage>
</organism>
<gene>
    <name evidence="3" type="ORF">QBC40DRAFT_165156</name>
</gene>
<proteinExistence type="predicted"/>
<feature type="compositionally biased region" description="Basic and acidic residues" evidence="1">
    <location>
        <begin position="168"/>
        <end position="181"/>
    </location>
</feature>
<feature type="region of interest" description="Disordered" evidence="1">
    <location>
        <begin position="162"/>
        <end position="209"/>
    </location>
</feature>
<evidence type="ECO:0000256" key="1">
    <source>
        <dbReference type="SAM" id="MobiDB-lite"/>
    </source>
</evidence>
<dbReference type="Proteomes" id="UP001303160">
    <property type="component" value="Unassembled WGS sequence"/>
</dbReference>
<feature type="signal peptide" evidence="2">
    <location>
        <begin position="1"/>
        <end position="18"/>
    </location>
</feature>
<dbReference type="AlphaFoldDB" id="A0AAN7B0W4"/>
<comment type="caution">
    <text evidence="3">The sequence shown here is derived from an EMBL/GenBank/DDBJ whole genome shotgun (WGS) entry which is preliminary data.</text>
</comment>
<name>A0AAN7B0W4_9PEZI</name>
<keyword evidence="4" id="KW-1185">Reference proteome</keyword>
<accession>A0AAN7B0W4</accession>
<dbReference type="EMBL" id="MU863883">
    <property type="protein sequence ID" value="KAK4204340.1"/>
    <property type="molecule type" value="Genomic_DNA"/>
</dbReference>